<dbReference type="PANTHER" id="PTHR33753:SF2">
    <property type="entry name" value="GLYCOSIDE HYDROLASE FAMILY 7 PROTEIN"/>
    <property type="match status" value="1"/>
</dbReference>
<reference evidence="11" key="2">
    <citation type="submission" date="2023-05" db="EMBL/GenBank/DDBJ databases">
        <authorList>
            <consortium name="Lawrence Berkeley National Laboratory"/>
            <person name="Steindorff A."/>
            <person name="Hensen N."/>
            <person name="Bonometti L."/>
            <person name="Westerberg I."/>
            <person name="Brannstrom I.O."/>
            <person name="Guillou S."/>
            <person name="Cros-Aarteil S."/>
            <person name="Calhoun S."/>
            <person name="Haridas S."/>
            <person name="Kuo A."/>
            <person name="Mondo S."/>
            <person name="Pangilinan J."/>
            <person name="Riley R."/>
            <person name="Labutti K."/>
            <person name="Andreopoulos B."/>
            <person name="Lipzen A."/>
            <person name="Chen C."/>
            <person name="Yanf M."/>
            <person name="Daum C."/>
            <person name="Ng V."/>
            <person name="Clum A."/>
            <person name="Ohm R."/>
            <person name="Martin F."/>
            <person name="Silar P."/>
            <person name="Natvig D."/>
            <person name="Lalanne C."/>
            <person name="Gautier V."/>
            <person name="Ament-Velasquez S.L."/>
            <person name="Kruys A."/>
            <person name="Hutchinson M.I."/>
            <person name="Powell A.J."/>
            <person name="Barry K."/>
            <person name="Miller A.N."/>
            <person name="Grigoriev I.V."/>
            <person name="Debuchy R."/>
            <person name="Gladieux P."/>
            <person name="Thoren M.H."/>
            <person name="Johannesson H."/>
        </authorList>
    </citation>
    <scope>NUCLEOTIDE SEQUENCE</scope>
    <source>
        <strain evidence="11">CBS 141.50</strain>
    </source>
</reference>
<evidence type="ECO:0000256" key="4">
    <source>
        <dbReference type="ARBA" id="ARBA00022801"/>
    </source>
</evidence>
<evidence type="ECO:0000313" key="12">
    <source>
        <dbReference type="Proteomes" id="UP001302676"/>
    </source>
</evidence>
<dbReference type="EMBL" id="MU853563">
    <property type="protein sequence ID" value="KAK4146221.1"/>
    <property type="molecule type" value="Genomic_DNA"/>
</dbReference>
<feature type="chain" id="PRO_5042940413" description="Glucanase" evidence="10">
    <location>
        <begin position="22"/>
        <end position="489"/>
    </location>
</feature>
<name>A0AAN6V9T8_9PEZI</name>
<comment type="caution">
    <text evidence="11">The sequence shown here is derived from an EMBL/GenBank/DDBJ whole genome shotgun (WGS) entry which is preliminary data.</text>
</comment>
<dbReference type="PANTHER" id="PTHR33753">
    <property type="entry name" value="1,4-BETA-D-GLUCAN CELLOBIOHYDROLASE B"/>
    <property type="match status" value="1"/>
</dbReference>
<evidence type="ECO:0000256" key="2">
    <source>
        <dbReference type="ARBA" id="ARBA00006044"/>
    </source>
</evidence>
<accession>A0AAN6V9T8</accession>
<protein>
    <recommendedName>
        <fullName evidence="9">Glucanase</fullName>
        <ecNumber evidence="9">3.2.1.-</ecNumber>
    </recommendedName>
</protein>
<evidence type="ECO:0000256" key="5">
    <source>
        <dbReference type="ARBA" id="ARBA00023001"/>
    </source>
</evidence>
<keyword evidence="4 9" id="KW-0378">Hydrolase</keyword>
<comment type="similarity">
    <text evidence="2 9">Belongs to the glycosyl hydrolase 7 (cellulase C) family.</text>
</comment>
<dbReference type="Pfam" id="PF00840">
    <property type="entry name" value="Glyco_hydro_7"/>
    <property type="match status" value="1"/>
</dbReference>
<evidence type="ECO:0000256" key="3">
    <source>
        <dbReference type="ARBA" id="ARBA00022729"/>
    </source>
</evidence>
<dbReference type="EC" id="3.2.1.-" evidence="9"/>
<organism evidence="11 12">
    <name type="scientific">Dichotomopilus funicola</name>
    <dbReference type="NCBI Taxonomy" id="1934379"/>
    <lineage>
        <taxon>Eukaryota</taxon>
        <taxon>Fungi</taxon>
        <taxon>Dikarya</taxon>
        <taxon>Ascomycota</taxon>
        <taxon>Pezizomycotina</taxon>
        <taxon>Sordariomycetes</taxon>
        <taxon>Sordariomycetidae</taxon>
        <taxon>Sordariales</taxon>
        <taxon>Chaetomiaceae</taxon>
        <taxon>Dichotomopilus</taxon>
    </lineage>
</organism>
<dbReference type="GO" id="GO:0016162">
    <property type="term" value="F:cellulose 1,4-beta-cellobiosidase activity"/>
    <property type="evidence" value="ECO:0007669"/>
    <property type="project" value="UniProtKB-EC"/>
</dbReference>
<keyword evidence="3 10" id="KW-0732">Signal</keyword>
<feature type="signal peptide" evidence="10">
    <location>
        <begin position="1"/>
        <end position="21"/>
    </location>
</feature>
<sequence length="489" mass="53523">MYYHFLLPILPLLLYPPPTHPQKIGLYQPETHPPLRWTHCTAPNQCTPVPGAVTLDANYRWLHRVNSSMSCFWGNTWDETVCDSAANCTETCAIEGAEYGKVYGVETFSRGGLESRGDGGEDAISLRFRVNFDYAYNIGSRLFLLEPESSSSTDPEPDYSQARYQTFTLRDSELAFDVDLSTVACGINGALSFVRMPADGQEEEPTANAFYGTGYCDATCPRSQHFIGSHANFDDWLPSSTDPVGGTGRYGACCGQFRVWDGNAHSFSMSAHVCPPVPKGGDGGGQVDGGTVRVCEGAEQCDYYEGERGEKCDFWGCGWNPYRMGGRGFYGVGGEVDTGRVFTVVTRWTAERITQFLIQDGQTFEVPAPTWEGLPTKSGLSADMCEAQRVVFGERDNMLENGGWDAVAEQLLDQPMVLSLGIGDDHFAWNLWLDSIYPTDASADLPGAARGDCLPAEDSDPQVVENTNPAAYVIWSNIRFGPIGSTVEV</sequence>
<dbReference type="Proteomes" id="UP001302676">
    <property type="component" value="Unassembled WGS sequence"/>
</dbReference>
<proteinExistence type="inferred from homology"/>
<dbReference type="Gene3D" id="2.70.100.10">
    <property type="entry name" value="Glycoside hydrolase, family 7, domain"/>
    <property type="match status" value="1"/>
</dbReference>
<evidence type="ECO:0000256" key="1">
    <source>
        <dbReference type="ARBA" id="ARBA00001641"/>
    </source>
</evidence>
<evidence type="ECO:0000313" key="11">
    <source>
        <dbReference type="EMBL" id="KAK4146221.1"/>
    </source>
</evidence>
<dbReference type="InterPro" id="IPR001722">
    <property type="entry name" value="Glyco_hydro_7"/>
</dbReference>
<reference evidence="11" key="1">
    <citation type="journal article" date="2023" name="Mol. Phylogenet. Evol.">
        <title>Genome-scale phylogeny and comparative genomics of the fungal order Sordariales.</title>
        <authorList>
            <person name="Hensen N."/>
            <person name="Bonometti L."/>
            <person name="Westerberg I."/>
            <person name="Brannstrom I.O."/>
            <person name="Guillou S."/>
            <person name="Cros-Aarteil S."/>
            <person name="Calhoun S."/>
            <person name="Haridas S."/>
            <person name="Kuo A."/>
            <person name="Mondo S."/>
            <person name="Pangilinan J."/>
            <person name="Riley R."/>
            <person name="LaButti K."/>
            <person name="Andreopoulos B."/>
            <person name="Lipzen A."/>
            <person name="Chen C."/>
            <person name="Yan M."/>
            <person name="Daum C."/>
            <person name="Ng V."/>
            <person name="Clum A."/>
            <person name="Steindorff A."/>
            <person name="Ohm R.A."/>
            <person name="Martin F."/>
            <person name="Silar P."/>
            <person name="Natvig D.O."/>
            <person name="Lalanne C."/>
            <person name="Gautier V."/>
            <person name="Ament-Velasquez S.L."/>
            <person name="Kruys A."/>
            <person name="Hutchinson M.I."/>
            <person name="Powell A.J."/>
            <person name="Barry K."/>
            <person name="Miller A.N."/>
            <person name="Grigoriev I.V."/>
            <person name="Debuchy R."/>
            <person name="Gladieux P."/>
            <person name="Hiltunen Thoren M."/>
            <person name="Johannesson H."/>
        </authorList>
    </citation>
    <scope>NUCLEOTIDE SEQUENCE</scope>
    <source>
        <strain evidence="11">CBS 141.50</strain>
    </source>
</reference>
<dbReference type="InterPro" id="IPR013320">
    <property type="entry name" value="ConA-like_dom_sf"/>
</dbReference>
<evidence type="ECO:0000256" key="9">
    <source>
        <dbReference type="RuleBase" id="RU361164"/>
    </source>
</evidence>
<evidence type="ECO:0000256" key="7">
    <source>
        <dbReference type="ARBA" id="ARBA00023295"/>
    </source>
</evidence>
<keyword evidence="8 9" id="KW-0624">Polysaccharide degradation</keyword>
<dbReference type="PRINTS" id="PR00734">
    <property type="entry name" value="GLHYDRLASE7"/>
</dbReference>
<evidence type="ECO:0000256" key="6">
    <source>
        <dbReference type="ARBA" id="ARBA00023277"/>
    </source>
</evidence>
<dbReference type="SUPFAM" id="SSF49899">
    <property type="entry name" value="Concanavalin A-like lectins/glucanases"/>
    <property type="match status" value="1"/>
</dbReference>
<keyword evidence="6" id="KW-0119">Carbohydrate metabolism</keyword>
<dbReference type="AlphaFoldDB" id="A0AAN6V9T8"/>
<dbReference type="GeneID" id="87822310"/>
<keyword evidence="12" id="KW-1185">Reference proteome</keyword>
<evidence type="ECO:0000256" key="8">
    <source>
        <dbReference type="ARBA" id="ARBA00023326"/>
    </source>
</evidence>
<evidence type="ECO:0000256" key="10">
    <source>
        <dbReference type="SAM" id="SignalP"/>
    </source>
</evidence>
<keyword evidence="5 9" id="KW-0136">Cellulose degradation</keyword>
<dbReference type="GO" id="GO:0030245">
    <property type="term" value="P:cellulose catabolic process"/>
    <property type="evidence" value="ECO:0007669"/>
    <property type="project" value="UniProtKB-KW"/>
</dbReference>
<dbReference type="RefSeq" id="XP_062639592.1">
    <property type="nucleotide sequence ID" value="XM_062785697.1"/>
</dbReference>
<comment type="catalytic activity">
    <reaction evidence="1">
        <text>Hydrolysis of (1-&gt;4)-beta-D-glucosidic linkages in cellulose and cellotetraose, releasing cellobiose from the non-reducing ends of the chains.</text>
        <dbReference type="EC" id="3.2.1.91"/>
    </reaction>
</comment>
<keyword evidence="7 9" id="KW-0326">Glycosidase</keyword>
<dbReference type="InterPro" id="IPR037019">
    <property type="entry name" value="Glyco_hydro_7_sf"/>
</dbReference>
<gene>
    <name evidence="11" type="ORF">C8A04DRAFT_9965</name>
</gene>